<reference evidence="1 2" key="1">
    <citation type="journal article" date="2016" name="Genome Announc.">
        <title>First Complete Genome Sequence of a Subdivision 6 Acidobacterium Strain.</title>
        <authorList>
            <person name="Huang S."/>
            <person name="Vieira S."/>
            <person name="Bunk B."/>
            <person name="Riedel T."/>
            <person name="Sproer C."/>
            <person name="Overmann J."/>
        </authorList>
    </citation>
    <scope>NUCLEOTIDE SEQUENCE [LARGE SCALE GENOMIC DNA]</scope>
    <source>
        <strain evidence="2">DSM 100886 HEG_-6_39</strain>
    </source>
</reference>
<keyword evidence="2" id="KW-1185">Reference proteome</keyword>
<dbReference type="SUPFAM" id="SSF63825">
    <property type="entry name" value="YWTD domain"/>
    <property type="match status" value="1"/>
</dbReference>
<dbReference type="RefSeq" id="WP_110170238.1">
    <property type="nucleotide sequence ID" value="NZ_CP015136.1"/>
</dbReference>
<dbReference type="Gene3D" id="2.120.10.30">
    <property type="entry name" value="TolB, C-terminal domain"/>
    <property type="match status" value="1"/>
</dbReference>
<dbReference type="AlphaFoldDB" id="A0A143PIZ9"/>
<gene>
    <name evidence="1" type="ORF">LuPra_01586</name>
</gene>
<evidence type="ECO:0000313" key="1">
    <source>
        <dbReference type="EMBL" id="AMY08386.1"/>
    </source>
</evidence>
<dbReference type="EMBL" id="CP015136">
    <property type="protein sequence ID" value="AMY08386.1"/>
    <property type="molecule type" value="Genomic_DNA"/>
</dbReference>
<dbReference type="InterPro" id="IPR011042">
    <property type="entry name" value="6-blade_b-propeller_TolB-like"/>
</dbReference>
<dbReference type="OrthoDB" id="8584394at2"/>
<protein>
    <submittedName>
        <fullName evidence="1">Gluconolactonase</fullName>
    </submittedName>
</protein>
<organism evidence="1 2">
    <name type="scientific">Luteitalea pratensis</name>
    <dbReference type="NCBI Taxonomy" id="1855912"/>
    <lineage>
        <taxon>Bacteria</taxon>
        <taxon>Pseudomonadati</taxon>
        <taxon>Acidobacteriota</taxon>
        <taxon>Vicinamibacteria</taxon>
        <taxon>Vicinamibacterales</taxon>
        <taxon>Vicinamibacteraceae</taxon>
        <taxon>Luteitalea</taxon>
    </lineage>
</organism>
<accession>A0A143PIZ9</accession>
<dbReference type="STRING" id="1855912.LuPra_01586"/>
<proteinExistence type="predicted"/>
<name>A0A143PIZ9_LUTPR</name>
<dbReference type="KEGG" id="abac:LuPra_01586"/>
<dbReference type="Proteomes" id="UP000076079">
    <property type="component" value="Chromosome"/>
</dbReference>
<evidence type="ECO:0000313" key="2">
    <source>
        <dbReference type="Proteomes" id="UP000076079"/>
    </source>
</evidence>
<sequence>MRSSARRLHLGLVALTGIILVASALTSARAFPDFIPLPADFGPEGIGVGNGTTFYTGSLAANTRGQILVGDLRTGDVATLVTPDGVPATGMKHDPRSNLLFVARSTTGMGTVFNAESGDIVASYQFHTAPTFINDVVITRDAAYFTDTQAAFLYRVALGPAGEPALDATPIPLPSTFRTNGIAATPNGEQLFVVNGPTAQLFRIDTATHTPELVDLSGDTLPNADGLLLAGKTLYVVQNTRNRIAVVNLSADYASGAIAGFLTEPFTSNPLTKVPTTIAKFGDALYAVTAGFAAPSPDFVVRVTK</sequence>
<reference evidence="2" key="2">
    <citation type="submission" date="2016-04" db="EMBL/GenBank/DDBJ databases">
        <title>First Complete Genome Sequence of a Subdivision 6 Acidobacterium.</title>
        <authorList>
            <person name="Huang S."/>
            <person name="Vieira S."/>
            <person name="Bunk B."/>
            <person name="Riedel T."/>
            <person name="Sproeer C."/>
            <person name="Overmann J."/>
        </authorList>
    </citation>
    <scope>NUCLEOTIDE SEQUENCE [LARGE SCALE GENOMIC DNA]</scope>
    <source>
        <strain evidence="2">DSM 100886 HEG_-6_39</strain>
    </source>
</reference>